<dbReference type="CDD" id="cd00082">
    <property type="entry name" value="HisKA"/>
    <property type="match status" value="1"/>
</dbReference>
<organism evidence="14 15">
    <name type="scientific">Thermosporothrix hazakensis</name>
    <dbReference type="NCBI Taxonomy" id="644383"/>
    <lineage>
        <taxon>Bacteria</taxon>
        <taxon>Bacillati</taxon>
        <taxon>Chloroflexota</taxon>
        <taxon>Ktedonobacteria</taxon>
        <taxon>Ktedonobacterales</taxon>
        <taxon>Thermosporotrichaceae</taxon>
        <taxon>Thermosporothrix</taxon>
    </lineage>
</organism>
<evidence type="ECO:0000313" key="14">
    <source>
        <dbReference type="EMBL" id="PZW36245.1"/>
    </source>
</evidence>
<dbReference type="EC" id="2.7.13.3" evidence="3"/>
<dbReference type="GO" id="GO:0005886">
    <property type="term" value="C:plasma membrane"/>
    <property type="evidence" value="ECO:0007669"/>
    <property type="project" value="TreeGrafter"/>
</dbReference>
<evidence type="ECO:0000256" key="1">
    <source>
        <dbReference type="ARBA" id="ARBA00000085"/>
    </source>
</evidence>
<comment type="caution">
    <text evidence="14">The sequence shown here is derived from an EMBL/GenBank/DDBJ whole genome shotgun (WGS) entry which is preliminary data.</text>
</comment>
<dbReference type="InterPro" id="IPR050428">
    <property type="entry name" value="TCS_sensor_his_kinase"/>
</dbReference>
<gene>
    <name evidence="14" type="ORF">EI42_00418</name>
</gene>
<dbReference type="InterPro" id="IPR005467">
    <property type="entry name" value="His_kinase_dom"/>
</dbReference>
<dbReference type="Pfam" id="PF02518">
    <property type="entry name" value="HATPase_c"/>
    <property type="match status" value="1"/>
</dbReference>
<protein>
    <recommendedName>
        <fullName evidence="3">histidine kinase</fullName>
        <ecNumber evidence="3">2.7.13.3</ecNumber>
    </recommendedName>
</protein>
<feature type="domain" description="HAMP" evidence="13">
    <location>
        <begin position="246"/>
        <end position="299"/>
    </location>
</feature>
<dbReference type="InterPro" id="IPR003594">
    <property type="entry name" value="HATPase_dom"/>
</dbReference>
<dbReference type="InterPro" id="IPR003661">
    <property type="entry name" value="HisK_dim/P_dom"/>
</dbReference>
<proteinExistence type="predicted"/>
<dbReference type="SUPFAM" id="SSF47384">
    <property type="entry name" value="Homodimeric domain of signal transducing histidine kinase"/>
    <property type="match status" value="1"/>
</dbReference>
<dbReference type="Pfam" id="PF00672">
    <property type="entry name" value="HAMP"/>
    <property type="match status" value="1"/>
</dbReference>
<keyword evidence="6 11" id="KW-0812">Transmembrane</keyword>
<dbReference type="Proteomes" id="UP000248806">
    <property type="component" value="Unassembled WGS sequence"/>
</dbReference>
<feature type="transmembrane region" description="Helical" evidence="11">
    <location>
        <begin position="41"/>
        <end position="62"/>
    </location>
</feature>
<dbReference type="GO" id="GO:0000155">
    <property type="term" value="F:phosphorelay sensor kinase activity"/>
    <property type="evidence" value="ECO:0007669"/>
    <property type="project" value="InterPro"/>
</dbReference>
<dbReference type="Pfam" id="PF00512">
    <property type="entry name" value="HisKA"/>
    <property type="match status" value="1"/>
</dbReference>
<keyword evidence="10 11" id="KW-0472">Membrane</keyword>
<dbReference type="FunFam" id="3.30.565.10:FF:000006">
    <property type="entry name" value="Sensor histidine kinase WalK"/>
    <property type="match status" value="1"/>
</dbReference>
<evidence type="ECO:0000256" key="7">
    <source>
        <dbReference type="ARBA" id="ARBA00022777"/>
    </source>
</evidence>
<sequence>MSKKSPKPYVSGDWSRYYTPIEPKHSKRRLTPPGIRLQLTLWYSVVSATLIFLCALAFYAAFERYLFVNLDTTLHLRAQQIAEGMATGSDGRLRVVRIISEEPELDASAVIVGNCLNHTEASSDCVNRLNDTTARSQESIYVRILDRSRSIIYSTANLKDVQLPLESLDRPEQGQPWEGTVNNGDDEAVRFYSTMLIFNGKIVGVIQVGQKLALLYTRLRFFLFVLLILCPVLLTMSGIVSYWLAGRAFRPIRRLTRTARAIGARDLDQRVPLSPARDEVRELTIIFNQMIGRLERAFAQQRRFVADASHELRTPVAVIRNMTEVALTQAKSKEDYICALEAINDESDRLGRLVSDLLALARVDEERMPLDSEPVRLDFLAADVVDSMASFAAEHGITLQTGTLQPATVKGDAARLIQVLMGLVDNAVKYTNAGGTVTVAVEACASHVHCSVTDTGIGIAREHLPHIFERFYRADPARSKAVGGSGLGLSIIDWLVRAHHGAVTVESEPGKGSTFMITLPLMH</sequence>
<comment type="catalytic activity">
    <reaction evidence="1">
        <text>ATP + protein L-histidine = ADP + protein N-phospho-L-histidine.</text>
        <dbReference type="EC" id="2.7.13.3"/>
    </reaction>
</comment>
<dbReference type="SMART" id="SM00388">
    <property type="entry name" value="HisKA"/>
    <property type="match status" value="1"/>
</dbReference>
<dbReference type="SUPFAM" id="SSF55874">
    <property type="entry name" value="ATPase domain of HSP90 chaperone/DNA topoisomerase II/histidine kinase"/>
    <property type="match status" value="1"/>
</dbReference>
<evidence type="ECO:0000256" key="10">
    <source>
        <dbReference type="ARBA" id="ARBA00023136"/>
    </source>
</evidence>
<dbReference type="Gene3D" id="3.30.565.10">
    <property type="entry name" value="Histidine kinase-like ATPase, C-terminal domain"/>
    <property type="match status" value="1"/>
</dbReference>
<accession>A0A326UE97</accession>
<evidence type="ECO:0000256" key="5">
    <source>
        <dbReference type="ARBA" id="ARBA00022679"/>
    </source>
</evidence>
<dbReference type="SMART" id="SM00387">
    <property type="entry name" value="HATPase_c"/>
    <property type="match status" value="1"/>
</dbReference>
<evidence type="ECO:0000313" key="15">
    <source>
        <dbReference type="Proteomes" id="UP000248806"/>
    </source>
</evidence>
<dbReference type="AlphaFoldDB" id="A0A326UE97"/>
<dbReference type="Gene3D" id="6.10.340.10">
    <property type="match status" value="1"/>
</dbReference>
<dbReference type="Gene3D" id="1.10.287.130">
    <property type="match status" value="1"/>
</dbReference>
<evidence type="ECO:0000256" key="4">
    <source>
        <dbReference type="ARBA" id="ARBA00022553"/>
    </source>
</evidence>
<dbReference type="FunFam" id="1.10.287.130:FF:000001">
    <property type="entry name" value="Two-component sensor histidine kinase"/>
    <property type="match status" value="1"/>
</dbReference>
<keyword evidence="4" id="KW-0597">Phosphoprotein</keyword>
<keyword evidence="15" id="KW-1185">Reference proteome</keyword>
<feature type="transmembrane region" description="Helical" evidence="11">
    <location>
        <begin position="221"/>
        <end position="245"/>
    </location>
</feature>
<feature type="domain" description="Histidine kinase" evidence="12">
    <location>
        <begin position="307"/>
        <end position="523"/>
    </location>
</feature>
<dbReference type="PRINTS" id="PR00344">
    <property type="entry name" value="BCTRLSENSOR"/>
</dbReference>
<dbReference type="CDD" id="cd00075">
    <property type="entry name" value="HATPase"/>
    <property type="match status" value="1"/>
</dbReference>
<dbReference type="InterPro" id="IPR036097">
    <property type="entry name" value="HisK_dim/P_sf"/>
</dbReference>
<dbReference type="InterPro" id="IPR036890">
    <property type="entry name" value="HATPase_C_sf"/>
</dbReference>
<evidence type="ECO:0000256" key="8">
    <source>
        <dbReference type="ARBA" id="ARBA00022989"/>
    </source>
</evidence>
<evidence type="ECO:0000256" key="11">
    <source>
        <dbReference type="SAM" id="Phobius"/>
    </source>
</evidence>
<evidence type="ECO:0000256" key="9">
    <source>
        <dbReference type="ARBA" id="ARBA00023012"/>
    </source>
</evidence>
<evidence type="ECO:0000259" key="13">
    <source>
        <dbReference type="PROSITE" id="PS50885"/>
    </source>
</evidence>
<keyword evidence="7 14" id="KW-0418">Kinase</keyword>
<keyword evidence="9" id="KW-0902">Two-component regulatory system</keyword>
<dbReference type="PANTHER" id="PTHR45436">
    <property type="entry name" value="SENSOR HISTIDINE KINASE YKOH"/>
    <property type="match status" value="1"/>
</dbReference>
<dbReference type="SMART" id="SM00304">
    <property type="entry name" value="HAMP"/>
    <property type="match status" value="1"/>
</dbReference>
<comment type="subcellular location">
    <subcellularLocation>
        <location evidence="2">Membrane</location>
    </subcellularLocation>
</comment>
<evidence type="ECO:0000256" key="3">
    <source>
        <dbReference type="ARBA" id="ARBA00012438"/>
    </source>
</evidence>
<dbReference type="PROSITE" id="PS50109">
    <property type="entry name" value="HIS_KIN"/>
    <property type="match status" value="1"/>
</dbReference>
<dbReference type="CDD" id="cd06225">
    <property type="entry name" value="HAMP"/>
    <property type="match status" value="1"/>
</dbReference>
<dbReference type="InterPro" id="IPR004358">
    <property type="entry name" value="Sig_transdc_His_kin-like_C"/>
</dbReference>
<dbReference type="PROSITE" id="PS50885">
    <property type="entry name" value="HAMP"/>
    <property type="match status" value="1"/>
</dbReference>
<dbReference type="EMBL" id="QKUF01000001">
    <property type="protein sequence ID" value="PZW36245.1"/>
    <property type="molecule type" value="Genomic_DNA"/>
</dbReference>
<keyword evidence="8 11" id="KW-1133">Transmembrane helix</keyword>
<name>A0A326UE97_THEHA</name>
<dbReference type="RefSeq" id="WP_111318329.1">
    <property type="nucleotide sequence ID" value="NZ_BIFX01000001.1"/>
</dbReference>
<reference evidence="14 15" key="1">
    <citation type="submission" date="2018-06" db="EMBL/GenBank/DDBJ databases">
        <title>Genomic Encyclopedia of Archaeal and Bacterial Type Strains, Phase II (KMG-II): from individual species to whole genera.</title>
        <authorList>
            <person name="Goeker M."/>
        </authorList>
    </citation>
    <scope>NUCLEOTIDE SEQUENCE [LARGE SCALE GENOMIC DNA]</scope>
    <source>
        <strain evidence="14 15">ATCC BAA-1881</strain>
    </source>
</reference>
<evidence type="ECO:0000259" key="12">
    <source>
        <dbReference type="PROSITE" id="PS50109"/>
    </source>
</evidence>
<dbReference type="PANTHER" id="PTHR45436:SF5">
    <property type="entry name" value="SENSOR HISTIDINE KINASE TRCS"/>
    <property type="match status" value="1"/>
</dbReference>
<keyword evidence="5" id="KW-0808">Transferase</keyword>
<dbReference type="OrthoDB" id="9786919at2"/>
<dbReference type="InterPro" id="IPR003660">
    <property type="entry name" value="HAMP_dom"/>
</dbReference>
<dbReference type="SUPFAM" id="SSF158472">
    <property type="entry name" value="HAMP domain-like"/>
    <property type="match status" value="1"/>
</dbReference>
<evidence type="ECO:0000256" key="2">
    <source>
        <dbReference type="ARBA" id="ARBA00004370"/>
    </source>
</evidence>
<evidence type="ECO:0000256" key="6">
    <source>
        <dbReference type="ARBA" id="ARBA00022692"/>
    </source>
</evidence>